<dbReference type="KEGG" id="pphe:PP2015_1517"/>
<reference evidence="1 2" key="1">
    <citation type="submission" date="2015-11" db="EMBL/GenBank/DDBJ databases">
        <authorList>
            <person name="Zhang Y."/>
            <person name="Guo Z."/>
        </authorList>
    </citation>
    <scope>NUCLEOTIDE SEQUENCE [LARGE SCALE GENOMIC DNA]</scope>
    <source>
        <strain evidence="1 2">KCTC 12086</strain>
    </source>
</reference>
<sequence>MTDKNNEPGFIADYPQSLMHDQELLMSARASALKDYFASRTAFNLKVESNNENGSDESEQEV</sequence>
<evidence type="ECO:0000313" key="1">
    <source>
        <dbReference type="EMBL" id="ALO42021.1"/>
    </source>
</evidence>
<evidence type="ECO:0000313" key="2">
    <source>
        <dbReference type="Proteomes" id="UP000061457"/>
    </source>
</evidence>
<dbReference type="STRING" id="161398.PP2015_1517"/>
<dbReference type="OrthoDB" id="5915023at2"/>
<protein>
    <submittedName>
        <fullName evidence="1">Uncharacterized protein</fullName>
    </submittedName>
</protein>
<dbReference type="Proteomes" id="UP000061457">
    <property type="component" value="Chromosome I"/>
</dbReference>
<accession>A0A0S2K1R8</accession>
<dbReference type="AlphaFoldDB" id="A0A0S2K1R8"/>
<gene>
    <name evidence="1" type="ORF">PP2015_1517</name>
</gene>
<dbReference type="EMBL" id="CP013187">
    <property type="protein sequence ID" value="ALO42021.1"/>
    <property type="molecule type" value="Genomic_DNA"/>
</dbReference>
<organism evidence="1 2">
    <name type="scientific">Pseudoalteromonas phenolica</name>
    <dbReference type="NCBI Taxonomy" id="161398"/>
    <lineage>
        <taxon>Bacteria</taxon>
        <taxon>Pseudomonadati</taxon>
        <taxon>Pseudomonadota</taxon>
        <taxon>Gammaproteobacteria</taxon>
        <taxon>Alteromonadales</taxon>
        <taxon>Pseudoalteromonadaceae</taxon>
        <taxon>Pseudoalteromonas</taxon>
    </lineage>
</organism>
<keyword evidence="2" id="KW-1185">Reference proteome</keyword>
<dbReference type="PATRIC" id="fig|161398.10.peg.1541"/>
<name>A0A0S2K1R8_9GAMM</name>
<proteinExistence type="predicted"/>
<dbReference type="RefSeq" id="WP_058029709.1">
    <property type="nucleotide sequence ID" value="NZ_CP013187.1"/>
</dbReference>